<proteinExistence type="predicted"/>
<dbReference type="OrthoDB" id="5844186at2759"/>
<organism evidence="1 2">
    <name type="scientific">Strongylus vulgaris</name>
    <name type="common">Blood worm</name>
    <dbReference type="NCBI Taxonomy" id="40348"/>
    <lineage>
        <taxon>Eukaryota</taxon>
        <taxon>Metazoa</taxon>
        <taxon>Ecdysozoa</taxon>
        <taxon>Nematoda</taxon>
        <taxon>Chromadorea</taxon>
        <taxon>Rhabditida</taxon>
        <taxon>Rhabditina</taxon>
        <taxon>Rhabditomorpha</taxon>
        <taxon>Strongyloidea</taxon>
        <taxon>Strongylidae</taxon>
        <taxon>Strongylus</taxon>
    </lineage>
</organism>
<keyword evidence="2" id="KW-1185">Reference proteome</keyword>
<dbReference type="EMBL" id="UYYB01096656">
    <property type="protein sequence ID" value="VDM76272.1"/>
    <property type="molecule type" value="Genomic_DNA"/>
</dbReference>
<dbReference type="Proteomes" id="UP000270094">
    <property type="component" value="Unassembled WGS sequence"/>
</dbReference>
<accession>A0A3P7LAJ6</accession>
<gene>
    <name evidence="1" type="ORF">SVUK_LOCUS11270</name>
</gene>
<evidence type="ECO:0008006" key="3">
    <source>
        <dbReference type="Google" id="ProtNLM"/>
    </source>
</evidence>
<evidence type="ECO:0000313" key="1">
    <source>
        <dbReference type="EMBL" id="VDM76272.1"/>
    </source>
</evidence>
<sequence>MEIVSCRSVMLSHHSFRGEKASQNVGALDLAYTSVVHLSVRMRSYHFAFFLLRPLHQKTITIFTVFSTSAADDSELEAFHEDLEQVIRKGKFFYIFVMGDFNAKIEMSEEGERRIGRFGLGLRNKNGNRLVELLTAARLFMATPSL</sequence>
<dbReference type="AlphaFoldDB" id="A0A3P7LAJ6"/>
<evidence type="ECO:0000313" key="2">
    <source>
        <dbReference type="Proteomes" id="UP000270094"/>
    </source>
</evidence>
<reference evidence="1 2" key="1">
    <citation type="submission" date="2018-11" db="EMBL/GenBank/DDBJ databases">
        <authorList>
            <consortium name="Pathogen Informatics"/>
        </authorList>
    </citation>
    <scope>NUCLEOTIDE SEQUENCE [LARGE SCALE GENOMIC DNA]</scope>
</reference>
<dbReference type="Gene3D" id="3.60.10.10">
    <property type="entry name" value="Endonuclease/exonuclease/phosphatase"/>
    <property type="match status" value="1"/>
</dbReference>
<dbReference type="SUPFAM" id="SSF56219">
    <property type="entry name" value="DNase I-like"/>
    <property type="match status" value="1"/>
</dbReference>
<name>A0A3P7LAJ6_STRVU</name>
<dbReference type="InterPro" id="IPR036691">
    <property type="entry name" value="Endo/exonu/phosph_ase_sf"/>
</dbReference>
<protein>
    <recommendedName>
        <fullName evidence="3">Endonuclease/exonuclease/phosphatase domain-containing protein</fullName>
    </recommendedName>
</protein>